<evidence type="ECO:0000313" key="2">
    <source>
        <dbReference type="EMBL" id="KAK3379499.1"/>
    </source>
</evidence>
<reference evidence="2" key="2">
    <citation type="submission" date="2023-06" db="EMBL/GenBank/DDBJ databases">
        <authorList>
            <consortium name="Lawrence Berkeley National Laboratory"/>
            <person name="Haridas S."/>
            <person name="Hensen N."/>
            <person name="Bonometti L."/>
            <person name="Westerberg I."/>
            <person name="Brannstrom I.O."/>
            <person name="Guillou S."/>
            <person name="Cros-Aarteil S."/>
            <person name="Calhoun S."/>
            <person name="Kuo A."/>
            <person name="Mondo S."/>
            <person name="Pangilinan J."/>
            <person name="Riley R."/>
            <person name="Labutti K."/>
            <person name="Andreopoulos B."/>
            <person name="Lipzen A."/>
            <person name="Chen C."/>
            <person name="Yanf M."/>
            <person name="Daum C."/>
            <person name="Ng V."/>
            <person name="Clum A."/>
            <person name="Steindorff A."/>
            <person name="Ohm R."/>
            <person name="Martin F."/>
            <person name="Silar P."/>
            <person name="Natvig D."/>
            <person name="Lalanne C."/>
            <person name="Gautier V."/>
            <person name="Ament-Velasquez S.L."/>
            <person name="Kruys A."/>
            <person name="Hutchinson M.I."/>
            <person name="Powell A.J."/>
            <person name="Barry K."/>
            <person name="Miller A.N."/>
            <person name="Grigoriev I.V."/>
            <person name="Debuchy R."/>
            <person name="Gladieux P."/>
            <person name="Thoren M.H."/>
            <person name="Johannesson H."/>
        </authorList>
    </citation>
    <scope>NUCLEOTIDE SEQUENCE</scope>
    <source>
        <strain evidence="2">CBS 958.72</strain>
    </source>
</reference>
<proteinExistence type="predicted"/>
<organism evidence="2 3">
    <name type="scientific">Lasiosphaeria ovina</name>
    <dbReference type="NCBI Taxonomy" id="92902"/>
    <lineage>
        <taxon>Eukaryota</taxon>
        <taxon>Fungi</taxon>
        <taxon>Dikarya</taxon>
        <taxon>Ascomycota</taxon>
        <taxon>Pezizomycotina</taxon>
        <taxon>Sordariomycetes</taxon>
        <taxon>Sordariomycetidae</taxon>
        <taxon>Sordariales</taxon>
        <taxon>Lasiosphaeriaceae</taxon>
        <taxon>Lasiosphaeria</taxon>
    </lineage>
</organism>
<dbReference type="AlphaFoldDB" id="A0AAE0NDL4"/>
<feature type="region of interest" description="Disordered" evidence="1">
    <location>
        <begin position="298"/>
        <end position="460"/>
    </location>
</feature>
<dbReference type="Proteomes" id="UP001287356">
    <property type="component" value="Unassembled WGS sequence"/>
</dbReference>
<comment type="caution">
    <text evidence="2">The sequence shown here is derived from an EMBL/GenBank/DDBJ whole genome shotgun (WGS) entry which is preliminary data.</text>
</comment>
<feature type="compositionally biased region" description="Basic and acidic residues" evidence="1">
    <location>
        <begin position="212"/>
        <end position="230"/>
    </location>
</feature>
<dbReference type="EMBL" id="JAULSN010000002">
    <property type="protein sequence ID" value="KAK3379499.1"/>
    <property type="molecule type" value="Genomic_DNA"/>
</dbReference>
<name>A0AAE0NDL4_9PEZI</name>
<feature type="compositionally biased region" description="Low complexity" evidence="1">
    <location>
        <begin position="57"/>
        <end position="72"/>
    </location>
</feature>
<feature type="compositionally biased region" description="Polar residues" evidence="1">
    <location>
        <begin position="7"/>
        <end position="16"/>
    </location>
</feature>
<feature type="region of interest" description="Disordered" evidence="1">
    <location>
        <begin position="209"/>
        <end position="280"/>
    </location>
</feature>
<keyword evidence="3" id="KW-1185">Reference proteome</keyword>
<evidence type="ECO:0000313" key="3">
    <source>
        <dbReference type="Proteomes" id="UP001287356"/>
    </source>
</evidence>
<reference evidence="2" key="1">
    <citation type="journal article" date="2023" name="Mol. Phylogenet. Evol.">
        <title>Genome-scale phylogeny and comparative genomics of the fungal order Sordariales.</title>
        <authorList>
            <person name="Hensen N."/>
            <person name="Bonometti L."/>
            <person name="Westerberg I."/>
            <person name="Brannstrom I.O."/>
            <person name="Guillou S."/>
            <person name="Cros-Aarteil S."/>
            <person name="Calhoun S."/>
            <person name="Haridas S."/>
            <person name="Kuo A."/>
            <person name="Mondo S."/>
            <person name="Pangilinan J."/>
            <person name="Riley R."/>
            <person name="LaButti K."/>
            <person name="Andreopoulos B."/>
            <person name="Lipzen A."/>
            <person name="Chen C."/>
            <person name="Yan M."/>
            <person name="Daum C."/>
            <person name="Ng V."/>
            <person name="Clum A."/>
            <person name="Steindorff A."/>
            <person name="Ohm R.A."/>
            <person name="Martin F."/>
            <person name="Silar P."/>
            <person name="Natvig D.O."/>
            <person name="Lalanne C."/>
            <person name="Gautier V."/>
            <person name="Ament-Velasquez S.L."/>
            <person name="Kruys A."/>
            <person name="Hutchinson M.I."/>
            <person name="Powell A.J."/>
            <person name="Barry K."/>
            <person name="Miller A.N."/>
            <person name="Grigoriev I.V."/>
            <person name="Debuchy R."/>
            <person name="Gladieux P."/>
            <person name="Hiltunen Thoren M."/>
            <person name="Johannesson H."/>
        </authorList>
    </citation>
    <scope>NUCLEOTIDE SEQUENCE</scope>
    <source>
        <strain evidence="2">CBS 958.72</strain>
    </source>
</reference>
<feature type="compositionally biased region" description="Pro residues" evidence="1">
    <location>
        <begin position="564"/>
        <end position="577"/>
    </location>
</feature>
<feature type="compositionally biased region" description="Acidic residues" evidence="1">
    <location>
        <begin position="428"/>
        <end position="437"/>
    </location>
</feature>
<feature type="compositionally biased region" description="Low complexity" evidence="1">
    <location>
        <begin position="321"/>
        <end position="337"/>
    </location>
</feature>
<feature type="region of interest" description="Disordered" evidence="1">
    <location>
        <begin position="40"/>
        <end position="74"/>
    </location>
</feature>
<feature type="region of interest" description="Disordered" evidence="1">
    <location>
        <begin position="1"/>
        <end position="20"/>
    </location>
</feature>
<accession>A0AAE0NDL4</accession>
<feature type="compositionally biased region" description="Pro residues" evidence="1">
    <location>
        <begin position="360"/>
        <end position="378"/>
    </location>
</feature>
<gene>
    <name evidence="2" type="ORF">B0T24DRAFT_159091</name>
</gene>
<feature type="compositionally biased region" description="Low complexity" evidence="1">
    <location>
        <begin position="400"/>
        <end position="424"/>
    </location>
</feature>
<evidence type="ECO:0000256" key="1">
    <source>
        <dbReference type="SAM" id="MobiDB-lite"/>
    </source>
</evidence>
<sequence>MAGFITLHQNPMQGQSEAPVGIRMPPGGQQLPRVINANPRPMGAQTMGWQHPAMPTQQQHQQQQQQQQQQQHNMDTPLPLQQDYTVKICDLREERPLTVAEAREVLSEYYIYRFEKAVDDESAYENSSSGKKATWTRVKRTEVLGTSKDEAARQVRKLNKHTHTLSDKKATLSGDQQRQVELVLEDLQRRFHHPLFQICLVQIDHQLKSKSKSKDKDRERAKEGGRDRAKIGKTPKYAADKGGFVFVRDRRGGRRGSSSSSRDTAQKHAPEEVSLTAYYKRTPRPEVNALALVQQGEARGRLQPQPVLLEPEQRFPPQPNHHPAGHPAGHPAVPPAGWNGAPGYKGGGPTPQQQQQPPSHAIPPKGPAAPPSHHPLPPKGGMQNTGVQAGKNGGNGKGSNRGPSPKSPRQQQRRPSSSSESSCSVYSIDDEYDDDMSIESANSSSSSFGEFGPGSGQAKKAKHFTNTAANFGIQPKMPLHRRGRHEGHVITDEFLPTAAALRGGGGGGAGVGGHAAALLEVDLDEINMIKTNAYHAGRADERLDLRDMADRVAIATAMTSKLPAPAPMPVPVPPPAAPLDHHNLLPLRRP</sequence>
<feature type="compositionally biased region" description="Low complexity" evidence="1">
    <location>
        <begin position="438"/>
        <end position="450"/>
    </location>
</feature>
<protein>
    <submittedName>
        <fullName evidence="2">Uncharacterized protein</fullName>
    </submittedName>
</protein>
<feature type="region of interest" description="Disordered" evidence="1">
    <location>
        <begin position="561"/>
        <end position="590"/>
    </location>
</feature>